<keyword evidence="8" id="KW-1185">Reference proteome</keyword>
<dbReference type="Pfam" id="PF07690">
    <property type="entry name" value="MFS_1"/>
    <property type="match status" value="1"/>
</dbReference>
<evidence type="ECO:0000259" key="6">
    <source>
        <dbReference type="PROSITE" id="PS50850"/>
    </source>
</evidence>
<dbReference type="PANTHER" id="PTHR23531">
    <property type="entry name" value="QUINOLENE RESISTANCE PROTEIN NORA"/>
    <property type="match status" value="1"/>
</dbReference>
<dbReference type="SUPFAM" id="SSF103473">
    <property type="entry name" value="MFS general substrate transporter"/>
    <property type="match status" value="1"/>
</dbReference>
<sequence>MTRLLMACAAACFLSLGLLIPTIPKYVTGPLGQGPGLVGGCLAITAGCAVLFRPLAGRLADRRGRRAAACTGAALLAITSFAVLMAESLPLFLACRAVAGAGEALTYVGLAAAASDHDRPGAAINRFSVAVNAGLLAGPALAEAGHSVAGLRAAWALSGAVALVAFVACLFLPAGPAAVGDPAGTRKTGPLVHRAGLRPGLAYWASVWGYTAFSAFLPLHVAALGGSGSGPHFLVYGCVLLAVRLGGQRWANRIDPRRTATAALLVTAAGLALLVAWPSVTGALVAAAVIGAGQALGLPAFLTMAVTGLPAAQRGSAVATTTAFFDLGFMTAALALGAVVQSSGLAYGFAVAGCVPALAPLLFLSLSRKARKTSPQGGSHDHSRG</sequence>
<reference evidence="8" key="1">
    <citation type="journal article" date="2019" name="Int. J. Syst. Evol. Microbiol.">
        <title>The Global Catalogue of Microorganisms (GCM) 10K type strain sequencing project: providing services to taxonomists for standard genome sequencing and annotation.</title>
        <authorList>
            <consortium name="The Broad Institute Genomics Platform"/>
            <consortium name="The Broad Institute Genome Sequencing Center for Infectious Disease"/>
            <person name="Wu L."/>
            <person name="Ma J."/>
        </authorList>
    </citation>
    <scope>NUCLEOTIDE SEQUENCE [LARGE SCALE GENOMIC DNA]</scope>
    <source>
        <strain evidence="8">JCM 6242</strain>
    </source>
</reference>
<dbReference type="InterPro" id="IPR036259">
    <property type="entry name" value="MFS_trans_sf"/>
</dbReference>
<feature type="transmembrane region" description="Helical" evidence="5">
    <location>
        <begin position="67"/>
        <end position="85"/>
    </location>
</feature>
<comment type="subcellular location">
    <subcellularLocation>
        <location evidence="1">Cell membrane</location>
        <topology evidence="1">Multi-pass membrane protein</topology>
    </subcellularLocation>
</comment>
<keyword evidence="2 5" id="KW-0812">Transmembrane</keyword>
<dbReference type="InterPro" id="IPR052714">
    <property type="entry name" value="MFS_Exporter"/>
</dbReference>
<protein>
    <recommendedName>
        <fullName evidence="6">Major facilitator superfamily (MFS) profile domain-containing protein</fullName>
    </recommendedName>
</protein>
<feature type="transmembrane region" description="Helical" evidence="5">
    <location>
        <begin position="35"/>
        <end position="55"/>
    </location>
</feature>
<gene>
    <name evidence="7" type="ORF">GCM10010517_62700</name>
</gene>
<evidence type="ECO:0000256" key="1">
    <source>
        <dbReference type="ARBA" id="ARBA00004651"/>
    </source>
</evidence>
<dbReference type="InterPro" id="IPR020846">
    <property type="entry name" value="MFS_dom"/>
</dbReference>
<feature type="transmembrane region" description="Helical" evidence="5">
    <location>
        <begin position="229"/>
        <end position="247"/>
    </location>
</feature>
<keyword evidence="4 5" id="KW-0472">Membrane</keyword>
<evidence type="ECO:0000256" key="5">
    <source>
        <dbReference type="SAM" id="Phobius"/>
    </source>
</evidence>
<evidence type="ECO:0000256" key="2">
    <source>
        <dbReference type="ARBA" id="ARBA00022692"/>
    </source>
</evidence>
<name>A0ABP6IPA5_9ACTN</name>
<proteinExistence type="predicted"/>
<dbReference type="PANTHER" id="PTHR23531:SF1">
    <property type="entry name" value="QUINOLENE RESISTANCE PROTEIN NORA"/>
    <property type="match status" value="1"/>
</dbReference>
<organism evidence="7 8">
    <name type="scientific">Streptosporangium fragile</name>
    <dbReference type="NCBI Taxonomy" id="46186"/>
    <lineage>
        <taxon>Bacteria</taxon>
        <taxon>Bacillati</taxon>
        <taxon>Actinomycetota</taxon>
        <taxon>Actinomycetes</taxon>
        <taxon>Streptosporangiales</taxon>
        <taxon>Streptosporangiaceae</taxon>
        <taxon>Streptosporangium</taxon>
    </lineage>
</organism>
<dbReference type="RefSeq" id="WP_344979089.1">
    <property type="nucleotide sequence ID" value="NZ_BAAAVI010000060.1"/>
</dbReference>
<feature type="domain" description="Major facilitator superfamily (MFS) profile" evidence="6">
    <location>
        <begin position="1"/>
        <end position="371"/>
    </location>
</feature>
<evidence type="ECO:0000313" key="8">
    <source>
        <dbReference type="Proteomes" id="UP001500831"/>
    </source>
</evidence>
<feature type="transmembrane region" description="Helical" evidence="5">
    <location>
        <begin position="283"/>
        <end position="306"/>
    </location>
</feature>
<feature type="transmembrane region" description="Helical" evidence="5">
    <location>
        <begin position="318"/>
        <end position="339"/>
    </location>
</feature>
<feature type="transmembrane region" description="Helical" evidence="5">
    <location>
        <begin position="154"/>
        <end position="180"/>
    </location>
</feature>
<evidence type="ECO:0000256" key="4">
    <source>
        <dbReference type="ARBA" id="ARBA00023136"/>
    </source>
</evidence>
<keyword evidence="3 5" id="KW-1133">Transmembrane helix</keyword>
<accession>A0ABP6IPA5</accession>
<dbReference type="InterPro" id="IPR011701">
    <property type="entry name" value="MFS"/>
</dbReference>
<evidence type="ECO:0000256" key="3">
    <source>
        <dbReference type="ARBA" id="ARBA00022989"/>
    </source>
</evidence>
<feature type="transmembrane region" description="Helical" evidence="5">
    <location>
        <begin position="201"/>
        <end position="223"/>
    </location>
</feature>
<dbReference type="PROSITE" id="PS50850">
    <property type="entry name" value="MFS"/>
    <property type="match status" value="1"/>
</dbReference>
<dbReference type="Proteomes" id="UP001500831">
    <property type="component" value="Unassembled WGS sequence"/>
</dbReference>
<feature type="transmembrane region" description="Helical" evidence="5">
    <location>
        <begin position="345"/>
        <end position="366"/>
    </location>
</feature>
<evidence type="ECO:0000313" key="7">
    <source>
        <dbReference type="EMBL" id="GAA2897640.1"/>
    </source>
</evidence>
<comment type="caution">
    <text evidence="7">The sequence shown here is derived from an EMBL/GenBank/DDBJ whole genome shotgun (WGS) entry which is preliminary data.</text>
</comment>
<feature type="transmembrane region" description="Helical" evidence="5">
    <location>
        <begin position="259"/>
        <end position="277"/>
    </location>
</feature>
<dbReference type="Gene3D" id="1.20.1250.20">
    <property type="entry name" value="MFS general substrate transporter like domains"/>
    <property type="match status" value="1"/>
</dbReference>
<dbReference type="EMBL" id="BAAAVI010000060">
    <property type="protein sequence ID" value="GAA2897640.1"/>
    <property type="molecule type" value="Genomic_DNA"/>
</dbReference>